<dbReference type="InterPro" id="IPR037972">
    <property type="entry name" value="RepB_N"/>
</dbReference>
<accession>A0ABS7VSX0</accession>
<dbReference type="InterPro" id="IPR017819">
    <property type="entry name" value="Plasmid_partition_RepB"/>
</dbReference>
<dbReference type="PANTHER" id="PTHR33375">
    <property type="entry name" value="CHROMOSOME-PARTITIONING PROTEIN PARB-RELATED"/>
    <property type="match status" value="1"/>
</dbReference>
<dbReference type="InterPro" id="IPR050336">
    <property type="entry name" value="Chromosome_partition/occlusion"/>
</dbReference>
<dbReference type="SUPFAM" id="SSF109709">
    <property type="entry name" value="KorB DNA-binding domain-like"/>
    <property type="match status" value="1"/>
</dbReference>
<evidence type="ECO:0000259" key="2">
    <source>
        <dbReference type="SMART" id="SM00470"/>
    </source>
</evidence>
<gene>
    <name evidence="3" type="primary">repB</name>
    <name evidence="3" type="ORF">K9B37_20585</name>
</gene>
<comment type="caution">
    <text evidence="3">The sequence shown here is derived from an EMBL/GenBank/DDBJ whole genome shotgun (WGS) entry which is preliminary data.</text>
</comment>
<dbReference type="Gene3D" id="1.10.10.2830">
    <property type="match status" value="1"/>
</dbReference>
<dbReference type="InterPro" id="IPR003115">
    <property type="entry name" value="ParB_N"/>
</dbReference>
<evidence type="ECO:0000313" key="3">
    <source>
        <dbReference type="EMBL" id="MBZ6078662.1"/>
    </source>
</evidence>
<dbReference type="Pfam" id="PF07506">
    <property type="entry name" value="RepB"/>
    <property type="match status" value="1"/>
</dbReference>
<dbReference type="InterPro" id="IPR011111">
    <property type="entry name" value="Plasmid_RepB"/>
</dbReference>
<sequence length="339" mass="37977">MARKNIFENIATSMAQSADEVALPLEATRPLMNRERKPPRISSPLGAITESLGAINEKAQRAEEIEKKLAEGQAIVELDPADIDRSFVRDRMAHAPEDHQRLVESIKVSGQQVPILVRPHPERPGRYQVAYGHRRLLAVTEARIKVRAVVRELTDEQLVIAQGQENNERTNLTFIEKARFAARLEEARFGRETIMQALCVDKAALSKMISVATRISADIIDAIGHAPSVGQRRWQEVCDLLTKDKGEKVRKFLVSSGAASLTSDERFEAVFKLLTSKDGAGRQPVDYWVSSAGIRVAKYTQADKKFSLIIDEKAAPQFGQFLLSKMQSLYEEFRQQGLK</sequence>
<dbReference type="Proteomes" id="UP000704176">
    <property type="component" value="Unassembled WGS sequence"/>
</dbReference>
<protein>
    <submittedName>
        <fullName evidence="3">Plasmid partitioning protein RepB</fullName>
    </submittedName>
</protein>
<dbReference type="NCBIfam" id="TIGR03454">
    <property type="entry name" value="partition_RepB"/>
    <property type="match status" value="1"/>
</dbReference>
<comment type="similarity">
    <text evidence="1">Belongs to the ParB family.</text>
</comment>
<proteinExistence type="inferred from homology"/>
<evidence type="ECO:0000256" key="1">
    <source>
        <dbReference type="ARBA" id="ARBA00006295"/>
    </source>
</evidence>
<name>A0ABS7VSX0_9HYPH</name>
<dbReference type="Pfam" id="PF02195">
    <property type="entry name" value="ParB_N"/>
    <property type="match status" value="1"/>
</dbReference>
<feature type="domain" description="ParB-like N-terminal" evidence="2">
    <location>
        <begin position="76"/>
        <end position="167"/>
    </location>
</feature>
<dbReference type="InterPro" id="IPR036086">
    <property type="entry name" value="ParB/Sulfiredoxin_sf"/>
</dbReference>
<dbReference type="Gene3D" id="3.90.1530.30">
    <property type="match status" value="1"/>
</dbReference>
<dbReference type="RefSeq" id="WP_224315414.1">
    <property type="nucleotide sequence ID" value="NZ_JAIRBM010000021.1"/>
</dbReference>
<organism evidence="3 4">
    <name type="scientific">Microvirga puerhi</name>
    <dbReference type="NCBI Taxonomy" id="2876078"/>
    <lineage>
        <taxon>Bacteria</taxon>
        <taxon>Pseudomonadati</taxon>
        <taxon>Pseudomonadota</taxon>
        <taxon>Alphaproteobacteria</taxon>
        <taxon>Hyphomicrobiales</taxon>
        <taxon>Methylobacteriaceae</taxon>
        <taxon>Microvirga</taxon>
    </lineage>
</organism>
<evidence type="ECO:0000313" key="4">
    <source>
        <dbReference type="Proteomes" id="UP000704176"/>
    </source>
</evidence>
<reference evidence="3 4" key="1">
    <citation type="submission" date="2021-09" db="EMBL/GenBank/DDBJ databases">
        <title>The complete genome sequence of a new microorganism.</title>
        <authorList>
            <person name="Zi Z."/>
        </authorList>
    </citation>
    <scope>NUCLEOTIDE SEQUENCE [LARGE SCALE GENOMIC DNA]</scope>
    <source>
        <strain evidence="3 4">WGZ8</strain>
    </source>
</reference>
<dbReference type="EMBL" id="JAIRBM010000021">
    <property type="protein sequence ID" value="MBZ6078662.1"/>
    <property type="molecule type" value="Genomic_DNA"/>
</dbReference>
<keyword evidence="4" id="KW-1185">Reference proteome</keyword>
<dbReference type="CDD" id="cd16405">
    <property type="entry name" value="RepB_like_N"/>
    <property type="match status" value="1"/>
</dbReference>
<dbReference type="PANTHER" id="PTHR33375:SF1">
    <property type="entry name" value="CHROMOSOME-PARTITIONING PROTEIN PARB-RELATED"/>
    <property type="match status" value="1"/>
</dbReference>
<dbReference type="NCBIfam" id="TIGR00180">
    <property type="entry name" value="parB_part"/>
    <property type="match status" value="1"/>
</dbReference>
<dbReference type="SMART" id="SM00470">
    <property type="entry name" value="ParB"/>
    <property type="match status" value="1"/>
</dbReference>
<dbReference type="SUPFAM" id="SSF110849">
    <property type="entry name" value="ParB/Sulfiredoxin"/>
    <property type="match status" value="1"/>
</dbReference>
<dbReference type="InterPro" id="IPR004437">
    <property type="entry name" value="ParB/RepB/Spo0J"/>
</dbReference>